<keyword evidence="4" id="KW-0539">Nucleus</keyword>
<reference evidence="9 10" key="1">
    <citation type="journal article" date="2016" name="Mol. Biol. Evol.">
        <title>Comparative Genomics of Early-Diverging Mushroom-Forming Fungi Provides Insights into the Origins of Lignocellulose Decay Capabilities.</title>
        <authorList>
            <person name="Nagy L.G."/>
            <person name="Riley R."/>
            <person name="Tritt A."/>
            <person name="Adam C."/>
            <person name="Daum C."/>
            <person name="Floudas D."/>
            <person name="Sun H."/>
            <person name="Yadav J.S."/>
            <person name="Pangilinan J."/>
            <person name="Larsson K.H."/>
            <person name="Matsuura K."/>
            <person name="Barry K."/>
            <person name="Labutti K."/>
            <person name="Kuo R."/>
            <person name="Ohm R.A."/>
            <person name="Bhattacharya S.S."/>
            <person name="Shirouzu T."/>
            <person name="Yoshinaga Y."/>
            <person name="Martin F.M."/>
            <person name="Grigoriev I.V."/>
            <person name="Hibbett D.S."/>
        </authorList>
    </citation>
    <scope>NUCLEOTIDE SEQUENCE [LARGE SCALE GENOMIC DNA]</scope>
    <source>
        <strain evidence="9 10">HHB12029</strain>
    </source>
</reference>
<sequence length="567" mass="60454">MSAALLSSDPPDIDFIPSSMDIDELGPAAGASLKRAASVNFEDLPEERRKRLRESEDSDDGATRDQDDEDEFEINVPIVLDGSKPAKDEEPTPGVDNHVVSDTHEEPGGTTSLEDELALELNCGCCTEVCYNPVLVSPCQHSFCGSCFTLWVQNGGTNCPACRTVSTSVTPARPLQRLIDILIKHAPTKARTEREKVQADEIYKAGSSIRLPSPKQPSPEPNVSQSGSYARPCPHCVAHNQYGWRCPVPIPDPVTNPENAVSLDEGVPVGHAYCGSCDHLHATAAPTSSKCDFCLASFCGIGVVGRCSAVGLASQHPHGFSDLSDLIQAPELYEVFSDNTYEVDLLVDYLRERAINPRTIYIEMVNFLSTSPRGFATLVSSGLFNDVHGAGAADPESTAPRRRVCRDCAGEIFISSLMLWWVMERKKGDVDASVTNRPDCKSGPRCENQSNLEHAKEFNHVMVLADASPTSAAAGTVQPEQVNPDAPQTATDVSAAGSSHSQAQPADAPEGEGVHPQTGVSGCGSVPEGVLQLDEGNSANKLVSHPESSDNAAPALPGTTHVLHVSI</sequence>
<evidence type="ECO:0000256" key="5">
    <source>
        <dbReference type="ARBA" id="ARBA00023306"/>
    </source>
</evidence>
<keyword evidence="2" id="KW-0808">Transferase</keyword>
<dbReference type="GO" id="GO:0006511">
    <property type="term" value="P:ubiquitin-dependent protein catabolic process"/>
    <property type="evidence" value="ECO:0007669"/>
    <property type="project" value="TreeGrafter"/>
</dbReference>
<dbReference type="GO" id="GO:0005634">
    <property type="term" value="C:nucleus"/>
    <property type="evidence" value="ECO:0007669"/>
    <property type="project" value="UniProtKB-SubCell"/>
</dbReference>
<dbReference type="InterPro" id="IPR052256">
    <property type="entry name" value="E3_ubiquitin-ligase_CHFR"/>
</dbReference>
<dbReference type="InParanoid" id="A0A166BGI0"/>
<dbReference type="Pfam" id="PF13923">
    <property type="entry name" value="zf-C3HC4_2"/>
    <property type="match status" value="1"/>
</dbReference>
<dbReference type="InterPro" id="IPR001841">
    <property type="entry name" value="Znf_RING"/>
</dbReference>
<dbReference type="OrthoDB" id="1305878at2759"/>
<evidence type="ECO:0000256" key="4">
    <source>
        <dbReference type="ARBA" id="ARBA00023242"/>
    </source>
</evidence>
<keyword evidence="6" id="KW-0479">Metal-binding</keyword>
<dbReference type="AlphaFoldDB" id="A0A166BGI0"/>
<dbReference type="Pfam" id="PF17979">
    <property type="entry name" value="zf-CRD"/>
    <property type="match status" value="1"/>
</dbReference>
<evidence type="ECO:0000313" key="9">
    <source>
        <dbReference type="EMBL" id="KZW00890.1"/>
    </source>
</evidence>
<accession>A0A166BGI0</accession>
<dbReference type="PANTHER" id="PTHR16079">
    <property type="entry name" value="UBIQUITIN LIGASE PROTEIN CHFR"/>
    <property type="match status" value="1"/>
</dbReference>
<dbReference type="Proteomes" id="UP000077266">
    <property type="component" value="Unassembled WGS sequence"/>
</dbReference>
<name>A0A166BGI0_EXIGL</name>
<dbReference type="STRING" id="1314781.A0A166BGI0"/>
<evidence type="ECO:0000256" key="6">
    <source>
        <dbReference type="PROSITE-ProRule" id="PRU00175"/>
    </source>
</evidence>
<feature type="compositionally biased region" description="Polar residues" evidence="7">
    <location>
        <begin position="470"/>
        <end position="504"/>
    </location>
</feature>
<proteinExistence type="predicted"/>
<evidence type="ECO:0000256" key="7">
    <source>
        <dbReference type="SAM" id="MobiDB-lite"/>
    </source>
</evidence>
<evidence type="ECO:0000256" key="2">
    <source>
        <dbReference type="ARBA" id="ARBA00022679"/>
    </source>
</evidence>
<gene>
    <name evidence="9" type="ORF">EXIGLDRAFT_745330</name>
</gene>
<feature type="region of interest" description="Disordered" evidence="7">
    <location>
        <begin position="540"/>
        <end position="559"/>
    </location>
</feature>
<evidence type="ECO:0000256" key="3">
    <source>
        <dbReference type="ARBA" id="ARBA00022786"/>
    </source>
</evidence>
<evidence type="ECO:0000313" key="10">
    <source>
        <dbReference type="Proteomes" id="UP000077266"/>
    </source>
</evidence>
<keyword evidence="6" id="KW-0863">Zinc-finger</keyword>
<comment type="subcellular location">
    <subcellularLocation>
        <location evidence="1">Nucleus</location>
    </subcellularLocation>
</comment>
<dbReference type="SUPFAM" id="SSF57850">
    <property type="entry name" value="RING/U-box"/>
    <property type="match status" value="1"/>
</dbReference>
<evidence type="ECO:0000259" key="8">
    <source>
        <dbReference type="PROSITE" id="PS50089"/>
    </source>
</evidence>
<dbReference type="EMBL" id="KV425897">
    <property type="protein sequence ID" value="KZW00890.1"/>
    <property type="molecule type" value="Genomic_DNA"/>
</dbReference>
<dbReference type="InterPro" id="IPR040909">
    <property type="entry name" value="CHFR_Znf-CRD"/>
</dbReference>
<dbReference type="PROSITE" id="PS50089">
    <property type="entry name" value="ZF_RING_2"/>
    <property type="match status" value="1"/>
</dbReference>
<dbReference type="GO" id="GO:0008270">
    <property type="term" value="F:zinc ion binding"/>
    <property type="evidence" value="ECO:0007669"/>
    <property type="project" value="UniProtKB-KW"/>
</dbReference>
<dbReference type="GO" id="GO:0004842">
    <property type="term" value="F:ubiquitin-protein transferase activity"/>
    <property type="evidence" value="ECO:0007669"/>
    <property type="project" value="TreeGrafter"/>
</dbReference>
<dbReference type="PANTHER" id="PTHR16079:SF4">
    <property type="entry name" value="E3 UBIQUITIN-PROTEIN LIGASE CHFR"/>
    <property type="match status" value="1"/>
</dbReference>
<keyword evidence="10" id="KW-1185">Reference proteome</keyword>
<dbReference type="InterPro" id="IPR013083">
    <property type="entry name" value="Znf_RING/FYVE/PHD"/>
</dbReference>
<keyword evidence="6" id="KW-0862">Zinc</keyword>
<feature type="domain" description="RING-type" evidence="8">
    <location>
        <begin position="123"/>
        <end position="163"/>
    </location>
</feature>
<feature type="region of interest" description="Disordered" evidence="7">
    <location>
        <begin position="470"/>
        <end position="531"/>
    </location>
</feature>
<keyword evidence="5" id="KW-0131">Cell cycle</keyword>
<feature type="region of interest" description="Disordered" evidence="7">
    <location>
        <begin position="1"/>
        <end position="111"/>
    </location>
</feature>
<organism evidence="9 10">
    <name type="scientific">Exidia glandulosa HHB12029</name>
    <dbReference type="NCBI Taxonomy" id="1314781"/>
    <lineage>
        <taxon>Eukaryota</taxon>
        <taxon>Fungi</taxon>
        <taxon>Dikarya</taxon>
        <taxon>Basidiomycota</taxon>
        <taxon>Agaricomycotina</taxon>
        <taxon>Agaricomycetes</taxon>
        <taxon>Auriculariales</taxon>
        <taxon>Exidiaceae</taxon>
        <taxon>Exidia</taxon>
    </lineage>
</organism>
<feature type="compositionally biased region" description="Basic and acidic residues" evidence="7">
    <location>
        <begin position="46"/>
        <end position="65"/>
    </location>
</feature>
<keyword evidence="3" id="KW-0833">Ubl conjugation pathway</keyword>
<protein>
    <recommendedName>
        <fullName evidence="8">RING-type domain-containing protein</fullName>
    </recommendedName>
</protein>
<evidence type="ECO:0000256" key="1">
    <source>
        <dbReference type="ARBA" id="ARBA00004123"/>
    </source>
</evidence>
<dbReference type="Gene3D" id="3.30.40.10">
    <property type="entry name" value="Zinc/RING finger domain, C3HC4 (zinc finger)"/>
    <property type="match status" value="1"/>
</dbReference>
<dbReference type="GO" id="GO:0016567">
    <property type="term" value="P:protein ubiquitination"/>
    <property type="evidence" value="ECO:0007669"/>
    <property type="project" value="TreeGrafter"/>
</dbReference>